<proteinExistence type="predicted"/>
<dbReference type="PANTHER" id="PTHR11481:SF64">
    <property type="entry name" value="FC RECEPTOR-LIKE PROTEIN 4"/>
    <property type="match status" value="1"/>
</dbReference>
<reference evidence="5 6" key="1">
    <citation type="submission" date="2021-04" db="EMBL/GenBank/DDBJ databases">
        <authorList>
            <consortium name="Wellcome Sanger Institute Data Sharing"/>
        </authorList>
    </citation>
    <scope>NUCLEOTIDE SEQUENCE [LARGE SCALE GENOMIC DNA]</scope>
</reference>
<reference evidence="5" key="3">
    <citation type="submission" date="2025-09" db="UniProtKB">
        <authorList>
            <consortium name="Ensembl"/>
        </authorList>
    </citation>
    <scope>IDENTIFICATION</scope>
</reference>
<keyword evidence="3" id="KW-1133">Transmembrane helix</keyword>
<keyword evidence="3" id="KW-0472">Membrane</keyword>
<evidence type="ECO:0000313" key="5">
    <source>
        <dbReference type="Ensembl" id="ENSATEP00000077237.1"/>
    </source>
</evidence>
<dbReference type="PANTHER" id="PTHR11481">
    <property type="entry name" value="IMMUNOGLOBULIN FC RECEPTOR"/>
    <property type="match status" value="1"/>
</dbReference>
<keyword evidence="6" id="KW-1185">Reference proteome</keyword>
<keyword evidence="1 4" id="KW-0732">Signal</keyword>
<keyword evidence="3" id="KW-0812">Transmembrane</keyword>
<accession>A0AAQ6IT34</accession>
<organism evidence="5 6">
    <name type="scientific">Anabas testudineus</name>
    <name type="common">Climbing perch</name>
    <name type="synonym">Anthias testudineus</name>
    <dbReference type="NCBI Taxonomy" id="64144"/>
    <lineage>
        <taxon>Eukaryota</taxon>
        <taxon>Metazoa</taxon>
        <taxon>Chordata</taxon>
        <taxon>Craniata</taxon>
        <taxon>Vertebrata</taxon>
        <taxon>Euteleostomi</taxon>
        <taxon>Actinopterygii</taxon>
        <taxon>Neopterygii</taxon>
        <taxon>Teleostei</taxon>
        <taxon>Neoteleostei</taxon>
        <taxon>Acanthomorphata</taxon>
        <taxon>Anabantaria</taxon>
        <taxon>Anabantiformes</taxon>
        <taxon>Anabantoidei</taxon>
        <taxon>Anabantidae</taxon>
        <taxon>Anabas</taxon>
    </lineage>
</organism>
<name>A0AAQ6IT34_ANATE</name>
<dbReference type="Gene3D" id="2.60.40.10">
    <property type="entry name" value="Immunoglobulins"/>
    <property type="match status" value="2"/>
</dbReference>
<feature type="transmembrane region" description="Helical" evidence="3">
    <location>
        <begin position="222"/>
        <end position="246"/>
    </location>
</feature>
<protein>
    <recommendedName>
        <fullName evidence="7">Ig-like domain-containing protein</fullName>
    </recommendedName>
</protein>
<dbReference type="GO" id="GO:0006955">
    <property type="term" value="P:immune response"/>
    <property type="evidence" value="ECO:0007669"/>
    <property type="project" value="TreeGrafter"/>
</dbReference>
<reference evidence="5" key="2">
    <citation type="submission" date="2025-08" db="UniProtKB">
        <authorList>
            <consortium name="Ensembl"/>
        </authorList>
    </citation>
    <scope>IDENTIFICATION</scope>
</reference>
<feature type="chain" id="PRO_5043591152" description="Ig-like domain-containing protein" evidence="4">
    <location>
        <begin position="31"/>
        <end position="265"/>
    </location>
</feature>
<dbReference type="Proteomes" id="UP000265040">
    <property type="component" value="Chromosome 18"/>
</dbReference>
<dbReference type="InterPro" id="IPR036179">
    <property type="entry name" value="Ig-like_dom_sf"/>
</dbReference>
<dbReference type="GO" id="GO:0007166">
    <property type="term" value="P:cell surface receptor signaling pathway"/>
    <property type="evidence" value="ECO:0007669"/>
    <property type="project" value="TreeGrafter"/>
</dbReference>
<dbReference type="GeneTree" id="ENSGT00940000163711"/>
<dbReference type="GO" id="GO:0004888">
    <property type="term" value="F:transmembrane signaling receptor activity"/>
    <property type="evidence" value="ECO:0007669"/>
    <property type="project" value="TreeGrafter"/>
</dbReference>
<sequence length="265" mass="29523">MALFKQTQTPELTFFCFLFVSVLLFEPAAATLVISPNRAQFFRYEQITLSCDESEGSVMRSTVSQTSQPCEGGFGDQTKTSCILKNVYPSDSGVYWCESKWVMSNKVNITVTAGNVILESSARPVTEGSEVTLKCSYRKRYESESTSEFEAVFFKNDAFVGKATGELTRNAQEGFYKCEHPTEGESPKSWLSVTDPPNLEKVVKTPPPPSAAAAAAPPPMSLTMLMCIILVFILYTAIIIVSVCAYQRWTRVKAERIYEHLTMQM</sequence>
<dbReference type="SUPFAM" id="SSF48726">
    <property type="entry name" value="Immunoglobulin"/>
    <property type="match status" value="1"/>
</dbReference>
<dbReference type="AlphaFoldDB" id="A0AAQ6IT34"/>
<evidence type="ECO:0000256" key="4">
    <source>
        <dbReference type="SAM" id="SignalP"/>
    </source>
</evidence>
<evidence type="ECO:0000313" key="6">
    <source>
        <dbReference type="Proteomes" id="UP000265040"/>
    </source>
</evidence>
<evidence type="ECO:0000256" key="3">
    <source>
        <dbReference type="SAM" id="Phobius"/>
    </source>
</evidence>
<dbReference type="Ensembl" id="ENSATET00000076420.1">
    <property type="protein sequence ID" value="ENSATEP00000077237.1"/>
    <property type="gene ID" value="ENSATEG00000033269.1"/>
</dbReference>
<dbReference type="InterPro" id="IPR013783">
    <property type="entry name" value="Ig-like_fold"/>
</dbReference>
<keyword evidence="2" id="KW-1015">Disulfide bond</keyword>
<evidence type="ECO:0000256" key="1">
    <source>
        <dbReference type="ARBA" id="ARBA00022729"/>
    </source>
</evidence>
<evidence type="ECO:0008006" key="7">
    <source>
        <dbReference type="Google" id="ProtNLM"/>
    </source>
</evidence>
<dbReference type="InterPro" id="IPR050488">
    <property type="entry name" value="Ig_Fc_receptor"/>
</dbReference>
<evidence type="ECO:0000256" key="2">
    <source>
        <dbReference type="ARBA" id="ARBA00023157"/>
    </source>
</evidence>
<feature type="signal peptide" evidence="4">
    <location>
        <begin position="1"/>
        <end position="30"/>
    </location>
</feature>
<dbReference type="GO" id="GO:0009897">
    <property type="term" value="C:external side of plasma membrane"/>
    <property type="evidence" value="ECO:0007669"/>
    <property type="project" value="TreeGrafter"/>
</dbReference>